<sequence length="187" mass="19928">MFKRFVLTSGMLAQLMAVPTHAQDQVISLKNNLIVGDGPFEVKGESGVIGFVVARAGDLVTFKPCTGASFPLDRKQLLATKNKCENSPSTDEHPLIVKCGDALQGWDKVQIAQAVGSNVPIGTAFFQKEGETAIASVTLNPNQMASAIDSVDQFKDCGQFVVGFDKEGEAKVSLIPAMQAIQLDGEK</sequence>
<dbReference type="AlphaFoldDB" id="A0A1G5ZRD1"/>
<evidence type="ECO:0000256" key="1">
    <source>
        <dbReference type="SAM" id="SignalP"/>
    </source>
</evidence>
<accession>A0A1G5ZRD1</accession>
<feature type="signal peptide" evidence="1">
    <location>
        <begin position="1"/>
        <end position="22"/>
    </location>
</feature>
<name>A0A1G5ZRD1_9HYPH</name>
<keyword evidence="1" id="KW-0732">Signal</keyword>
<dbReference type="Proteomes" id="UP000198588">
    <property type="component" value="Unassembled WGS sequence"/>
</dbReference>
<gene>
    <name evidence="2" type="ORF">SAMN02927914_05854</name>
</gene>
<organism evidence="2 3">
    <name type="scientific">Mesorhizobium qingshengii</name>
    <dbReference type="NCBI Taxonomy" id="1165689"/>
    <lineage>
        <taxon>Bacteria</taxon>
        <taxon>Pseudomonadati</taxon>
        <taxon>Pseudomonadota</taxon>
        <taxon>Alphaproteobacteria</taxon>
        <taxon>Hyphomicrobiales</taxon>
        <taxon>Phyllobacteriaceae</taxon>
        <taxon>Mesorhizobium</taxon>
    </lineage>
</organism>
<dbReference type="RefSeq" id="WP_143019538.1">
    <property type="nucleotide sequence ID" value="NZ_FMXM01000026.1"/>
</dbReference>
<evidence type="ECO:0000313" key="2">
    <source>
        <dbReference type="EMBL" id="SDA97361.1"/>
    </source>
</evidence>
<proteinExistence type="predicted"/>
<feature type="chain" id="PRO_5011557056" evidence="1">
    <location>
        <begin position="23"/>
        <end position="187"/>
    </location>
</feature>
<reference evidence="2 3" key="1">
    <citation type="submission" date="2016-10" db="EMBL/GenBank/DDBJ databases">
        <authorList>
            <person name="de Groot N.N."/>
        </authorList>
    </citation>
    <scope>NUCLEOTIDE SEQUENCE [LARGE SCALE GENOMIC DNA]</scope>
    <source>
        <strain evidence="2 3">CGMCC 1.12097</strain>
    </source>
</reference>
<protein>
    <submittedName>
        <fullName evidence="2">Uncharacterized protein</fullName>
    </submittedName>
</protein>
<dbReference type="STRING" id="1165689.SAMN02927914_05854"/>
<evidence type="ECO:0000313" key="3">
    <source>
        <dbReference type="Proteomes" id="UP000198588"/>
    </source>
</evidence>
<dbReference type="OrthoDB" id="8452099at2"/>
<dbReference type="EMBL" id="FMXM01000026">
    <property type="protein sequence ID" value="SDA97361.1"/>
    <property type="molecule type" value="Genomic_DNA"/>
</dbReference>